<dbReference type="PANTHER" id="PTHR35459:SF2">
    <property type="entry name" value="T1N6.14 PROTEIN"/>
    <property type="match status" value="1"/>
</dbReference>
<evidence type="ECO:0000313" key="3">
    <source>
        <dbReference type="Proteomes" id="UP000467841"/>
    </source>
</evidence>
<feature type="region of interest" description="Disordered" evidence="1">
    <location>
        <begin position="164"/>
        <end position="219"/>
    </location>
</feature>
<sequence>MEKSTSTATQIAEPPPPPSATSSLPAQDLPLPTAADQRSSPAMVAAELPSLAMDLDSSPAFTPGPSQMLPTPTAAAQPQLAAQVPTPPSIATADPSSRGRKRALEGNRQMEKSNYYKMRLLLKDLRPHVLELLRTPDFRNCPAAIEIQQKMKLMLQLYQEMIGDTNTPKREKTAKSESLSNGKAIDQTPQSSTTELRSSETISVIQTEKQSSDGDGDKAADAVVGGSAFGWNFITYGGRATEAVYCGMSKEEYRSSHPIIQAEAEVESHKTL</sequence>
<accession>A0A6D2ILT9</accession>
<dbReference type="Proteomes" id="UP000467841">
    <property type="component" value="Unassembled WGS sequence"/>
</dbReference>
<feature type="compositionally biased region" description="Polar residues" evidence="1">
    <location>
        <begin position="1"/>
        <end position="10"/>
    </location>
</feature>
<organism evidence="2 3">
    <name type="scientific">Microthlaspi erraticum</name>
    <dbReference type="NCBI Taxonomy" id="1685480"/>
    <lineage>
        <taxon>Eukaryota</taxon>
        <taxon>Viridiplantae</taxon>
        <taxon>Streptophyta</taxon>
        <taxon>Embryophyta</taxon>
        <taxon>Tracheophyta</taxon>
        <taxon>Spermatophyta</taxon>
        <taxon>Magnoliopsida</taxon>
        <taxon>eudicotyledons</taxon>
        <taxon>Gunneridae</taxon>
        <taxon>Pentapetalae</taxon>
        <taxon>rosids</taxon>
        <taxon>malvids</taxon>
        <taxon>Brassicales</taxon>
        <taxon>Brassicaceae</taxon>
        <taxon>Coluteocarpeae</taxon>
        <taxon>Microthlaspi</taxon>
    </lineage>
</organism>
<keyword evidence="3" id="KW-1185">Reference proteome</keyword>
<feature type="compositionally biased region" description="Low complexity" evidence="1">
    <location>
        <begin position="69"/>
        <end position="84"/>
    </location>
</feature>
<dbReference type="AlphaFoldDB" id="A0A6D2ILT9"/>
<protein>
    <submittedName>
        <fullName evidence="2">Uncharacterized protein</fullName>
    </submittedName>
</protein>
<evidence type="ECO:0000313" key="2">
    <source>
        <dbReference type="EMBL" id="CAA7026105.1"/>
    </source>
</evidence>
<feature type="region of interest" description="Disordered" evidence="1">
    <location>
        <begin position="1"/>
        <end position="110"/>
    </location>
</feature>
<evidence type="ECO:0000256" key="1">
    <source>
        <dbReference type="SAM" id="MobiDB-lite"/>
    </source>
</evidence>
<proteinExistence type="predicted"/>
<name>A0A6D2ILT9_9BRAS</name>
<comment type="caution">
    <text evidence="2">The sequence shown here is derived from an EMBL/GenBank/DDBJ whole genome shotgun (WGS) entry which is preliminary data.</text>
</comment>
<gene>
    <name evidence="2" type="ORF">MERR_LOCUS13340</name>
</gene>
<dbReference type="PANTHER" id="PTHR35459">
    <property type="entry name" value="T1N6.14 PROTEIN"/>
    <property type="match status" value="1"/>
</dbReference>
<dbReference type="EMBL" id="CACVBM020001049">
    <property type="protein sequence ID" value="CAA7026105.1"/>
    <property type="molecule type" value="Genomic_DNA"/>
</dbReference>
<feature type="compositionally biased region" description="Basic and acidic residues" evidence="1">
    <location>
        <begin position="210"/>
        <end position="219"/>
    </location>
</feature>
<dbReference type="OrthoDB" id="672903at2759"/>
<feature type="compositionally biased region" description="Polar residues" evidence="1">
    <location>
        <begin position="176"/>
        <end position="209"/>
    </location>
</feature>
<reference evidence="2" key="1">
    <citation type="submission" date="2020-01" db="EMBL/GenBank/DDBJ databases">
        <authorList>
            <person name="Mishra B."/>
        </authorList>
    </citation>
    <scope>NUCLEOTIDE SEQUENCE [LARGE SCALE GENOMIC DNA]</scope>
</reference>